<dbReference type="GO" id="GO:0016020">
    <property type="term" value="C:membrane"/>
    <property type="evidence" value="ECO:0007669"/>
    <property type="project" value="InterPro"/>
</dbReference>
<keyword evidence="1" id="KW-1133">Transmembrane helix</keyword>
<keyword evidence="1" id="KW-0472">Membrane</keyword>
<feature type="transmembrane region" description="Helical" evidence="1">
    <location>
        <begin position="102"/>
        <end position="123"/>
    </location>
</feature>
<organism evidence="3 4">
    <name type="scientific">Neptunicoccus cionae</name>
    <dbReference type="NCBI Taxonomy" id="2035344"/>
    <lineage>
        <taxon>Bacteria</taxon>
        <taxon>Pseudomonadati</taxon>
        <taxon>Pseudomonadota</taxon>
        <taxon>Alphaproteobacteria</taxon>
        <taxon>Rhodobacterales</taxon>
        <taxon>Paracoccaceae</taxon>
        <taxon>Neptunicoccus</taxon>
    </lineage>
</organism>
<evidence type="ECO:0000259" key="2">
    <source>
        <dbReference type="Pfam" id="PF00892"/>
    </source>
</evidence>
<evidence type="ECO:0000313" key="4">
    <source>
        <dbReference type="Proteomes" id="UP000628017"/>
    </source>
</evidence>
<feature type="transmembrane region" description="Helical" evidence="1">
    <location>
        <begin position="154"/>
        <end position="175"/>
    </location>
</feature>
<keyword evidence="1" id="KW-0812">Transmembrane</keyword>
<name>A0A916QVT2_9RHOB</name>
<dbReference type="Pfam" id="PF00892">
    <property type="entry name" value="EamA"/>
    <property type="match status" value="1"/>
</dbReference>
<protein>
    <recommendedName>
        <fullName evidence="2">EamA domain-containing protein</fullName>
    </recommendedName>
</protein>
<feature type="transmembrane region" description="Helical" evidence="1">
    <location>
        <begin position="12"/>
        <end position="30"/>
    </location>
</feature>
<dbReference type="InterPro" id="IPR037185">
    <property type="entry name" value="EmrE-like"/>
</dbReference>
<dbReference type="SUPFAM" id="SSF103481">
    <property type="entry name" value="Multidrug resistance efflux transporter EmrE"/>
    <property type="match status" value="2"/>
</dbReference>
<dbReference type="EMBL" id="BMKA01000002">
    <property type="protein sequence ID" value="GGA15130.1"/>
    <property type="molecule type" value="Genomic_DNA"/>
</dbReference>
<feature type="transmembrane region" description="Helical" evidence="1">
    <location>
        <begin position="80"/>
        <end position="96"/>
    </location>
</feature>
<sequence>MRNFFRSNLIQALMVLLLGIVFLDGMSVFIKTLLPRYSALELSAYRNVIGMIPAFVLMFWSGELRKNPRALIIPQWKLALGRGLMVTLAQLFWYISLGQSEFALVAALGYTMSLFVVVLSVPLLGERVGIWRTIAVVMGFAGAVWIVRPTGDNFNLYALLPLAAAFCYALSMVTVRLVDTAVSNALLYLYSAVAAAVINVIVVQATTGFAGIDNMQDGIQITIMSLLGGCGVICMLVSVRMAEPSLLAPFNYFGLISAFTMGWLVFGEAPFDKIFPGVLLIIGGGLLVLWREKPGKRVALQK</sequence>
<comment type="caution">
    <text evidence="3">The sequence shown here is derived from an EMBL/GenBank/DDBJ whole genome shotgun (WGS) entry which is preliminary data.</text>
</comment>
<dbReference type="InterPro" id="IPR000620">
    <property type="entry name" value="EamA_dom"/>
</dbReference>
<dbReference type="AlphaFoldDB" id="A0A916QVT2"/>
<dbReference type="Proteomes" id="UP000628017">
    <property type="component" value="Unassembled WGS sequence"/>
</dbReference>
<feature type="transmembrane region" description="Helical" evidence="1">
    <location>
        <begin position="218"/>
        <end position="239"/>
    </location>
</feature>
<feature type="domain" description="EamA" evidence="2">
    <location>
        <begin position="13"/>
        <end position="147"/>
    </location>
</feature>
<feature type="transmembrane region" description="Helical" evidence="1">
    <location>
        <begin position="246"/>
        <end position="267"/>
    </location>
</feature>
<keyword evidence="4" id="KW-1185">Reference proteome</keyword>
<dbReference type="PANTHER" id="PTHR22911">
    <property type="entry name" value="ACYL-MALONYL CONDENSING ENZYME-RELATED"/>
    <property type="match status" value="1"/>
</dbReference>
<feature type="transmembrane region" description="Helical" evidence="1">
    <location>
        <begin position="130"/>
        <end position="148"/>
    </location>
</feature>
<evidence type="ECO:0000256" key="1">
    <source>
        <dbReference type="SAM" id="Phobius"/>
    </source>
</evidence>
<feature type="transmembrane region" description="Helical" evidence="1">
    <location>
        <begin position="187"/>
        <end position="212"/>
    </location>
</feature>
<accession>A0A916QVT2</accession>
<proteinExistence type="predicted"/>
<reference evidence="3" key="2">
    <citation type="submission" date="2020-09" db="EMBL/GenBank/DDBJ databases">
        <authorList>
            <person name="Sun Q."/>
            <person name="Zhou Y."/>
        </authorList>
    </citation>
    <scope>NUCLEOTIDE SEQUENCE</scope>
    <source>
        <strain evidence="3">CGMCC 1.15880</strain>
    </source>
</reference>
<dbReference type="RefSeq" id="WP_229678461.1">
    <property type="nucleotide sequence ID" value="NZ_BMKA01000002.1"/>
</dbReference>
<feature type="transmembrane region" description="Helical" evidence="1">
    <location>
        <begin position="273"/>
        <end position="290"/>
    </location>
</feature>
<feature type="transmembrane region" description="Helical" evidence="1">
    <location>
        <begin position="42"/>
        <end position="60"/>
    </location>
</feature>
<gene>
    <name evidence="3" type="ORF">GCM10011498_14310</name>
</gene>
<reference evidence="3" key="1">
    <citation type="journal article" date="2014" name="Int. J. Syst. Evol. Microbiol.">
        <title>Complete genome sequence of Corynebacterium casei LMG S-19264T (=DSM 44701T), isolated from a smear-ripened cheese.</title>
        <authorList>
            <consortium name="US DOE Joint Genome Institute (JGI-PGF)"/>
            <person name="Walter F."/>
            <person name="Albersmeier A."/>
            <person name="Kalinowski J."/>
            <person name="Ruckert C."/>
        </authorList>
    </citation>
    <scope>NUCLEOTIDE SEQUENCE</scope>
    <source>
        <strain evidence="3">CGMCC 1.15880</strain>
    </source>
</reference>
<dbReference type="PANTHER" id="PTHR22911:SF135">
    <property type="entry name" value="BLR4310 PROTEIN"/>
    <property type="match status" value="1"/>
</dbReference>
<evidence type="ECO:0000313" key="3">
    <source>
        <dbReference type="EMBL" id="GGA15130.1"/>
    </source>
</evidence>